<dbReference type="InterPro" id="IPR042115">
    <property type="entry name" value="PriA_3primeBD_sf"/>
</dbReference>
<dbReference type="EMBL" id="SADE01000002">
    <property type="protein sequence ID" value="RVU36666.1"/>
    <property type="molecule type" value="Genomic_DNA"/>
</dbReference>
<dbReference type="NCBIfam" id="NF004070">
    <property type="entry name" value="PRK05580.2-2"/>
    <property type="match status" value="1"/>
</dbReference>
<dbReference type="PANTHER" id="PTHR30580:SF0">
    <property type="entry name" value="PRIMOSOMAL PROTEIN N"/>
    <property type="match status" value="1"/>
</dbReference>
<dbReference type="Pfam" id="PF18319">
    <property type="entry name" value="Zn_ribbon_PriA"/>
    <property type="match status" value="1"/>
</dbReference>
<evidence type="ECO:0000256" key="12">
    <source>
        <dbReference type="HAMAP-Rule" id="MF_00983"/>
    </source>
</evidence>
<keyword evidence="10 12" id="KW-0413">Isomerase</keyword>
<comment type="catalytic activity">
    <reaction evidence="11 12">
        <text>ATP + H2O = ADP + phosphate + H(+)</text>
        <dbReference type="Rhea" id="RHEA:13065"/>
        <dbReference type="ChEBI" id="CHEBI:15377"/>
        <dbReference type="ChEBI" id="CHEBI:15378"/>
        <dbReference type="ChEBI" id="CHEBI:30616"/>
        <dbReference type="ChEBI" id="CHEBI:43474"/>
        <dbReference type="ChEBI" id="CHEBI:456216"/>
        <dbReference type="EC" id="5.6.2.4"/>
    </reaction>
</comment>
<dbReference type="SUPFAM" id="SSF52540">
    <property type="entry name" value="P-loop containing nucleoside triphosphate hydrolases"/>
    <property type="match status" value="2"/>
</dbReference>
<feature type="binding site" evidence="12">
    <location>
        <position position="469"/>
    </location>
    <ligand>
        <name>Zn(2+)</name>
        <dbReference type="ChEBI" id="CHEBI:29105"/>
        <label>2</label>
    </ligand>
</feature>
<feature type="binding site" evidence="12">
    <location>
        <position position="484"/>
    </location>
    <ligand>
        <name>Zn(2+)</name>
        <dbReference type="ChEBI" id="CHEBI:29105"/>
        <label>2</label>
    </ligand>
</feature>
<dbReference type="OrthoDB" id="9759544at2"/>
<keyword evidence="6 12" id="KW-0347">Helicase</keyword>
<evidence type="ECO:0000259" key="14">
    <source>
        <dbReference type="PROSITE" id="PS51192"/>
    </source>
</evidence>
<gene>
    <name evidence="12" type="primary">priA</name>
    <name evidence="15" type="ORF">EOI86_15940</name>
</gene>
<dbReference type="FunFam" id="3.40.50.300:FF:000489">
    <property type="entry name" value="Primosome assembly protein PriA"/>
    <property type="match status" value="1"/>
</dbReference>
<evidence type="ECO:0000256" key="8">
    <source>
        <dbReference type="ARBA" id="ARBA00022840"/>
    </source>
</evidence>
<dbReference type="GO" id="GO:0043138">
    <property type="term" value="F:3'-5' DNA helicase activity"/>
    <property type="evidence" value="ECO:0007669"/>
    <property type="project" value="UniProtKB-EC"/>
</dbReference>
<dbReference type="NCBIfam" id="TIGR00595">
    <property type="entry name" value="priA"/>
    <property type="match status" value="1"/>
</dbReference>
<dbReference type="GO" id="GO:0006270">
    <property type="term" value="P:DNA replication initiation"/>
    <property type="evidence" value="ECO:0007669"/>
    <property type="project" value="TreeGrafter"/>
</dbReference>
<dbReference type="InterPro" id="IPR041222">
    <property type="entry name" value="PriA_3primeBD"/>
</dbReference>
<evidence type="ECO:0000313" key="16">
    <source>
        <dbReference type="Proteomes" id="UP000287447"/>
    </source>
</evidence>
<dbReference type="InterPro" id="IPR005259">
    <property type="entry name" value="PriA"/>
</dbReference>
<feature type="region of interest" description="Disordered" evidence="13">
    <location>
        <begin position="1"/>
        <end position="20"/>
    </location>
</feature>
<comment type="caution">
    <text evidence="15">The sequence shown here is derived from an EMBL/GenBank/DDBJ whole genome shotgun (WGS) entry which is preliminary data.</text>
</comment>
<dbReference type="GO" id="GO:0008270">
    <property type="term" value="F:zinc ion binding"/>
    <property type="evidence" value="ECO:0007669"/>
    <property type="project" value="UniProtKB-UniRule"/>
</dbReference>
<sequence length="748" mass="80931">MPPSAANSATPPASQPAGDRVMVEPGARVKVLIPLPLDGAYDYRLPIDMVAEIGSFVVVPLGNRLVAGVIWGESTDSDVPEDKLREISGLLEVPPLPKANRAFVEWLAAYYLSPPGNVLRMAMSVASALEPPTTRPAYRRADIALDALEIRPTAARKRVLEVASDGFAHPASELASMAGVSSSVIKGLAEAGALEVMQVPDQARWTPPDPNLPGPELSGDQKIAADQVVAAANEGFSVTLLDGVTGSGKTEVYFEAIAATLAAGKQVLVLLPEIALSSQWLARFEQRFGAAPAEWHSDLTQGQRRRTWRGIAEGRARIVVGARSALHLPYPNLGLIVVDEEHETAFKQEDGVAYHARDMAVLRARLAEIPVILVSATPSLESLLNAKEGRYQLLHLPNRHAGATMPTVELIDITKDKPGRQQWLTPTLRKALEDNLAAGEQSLLFLNRRGYAPLTLCRTCGHRLACPNCSAWLVEHRFTRSLQCHHCGFTTGVPKHCPSCDDTDSFAACGPGVERMLEEATLLLPDARIEVVTSDTIRGPLQAAAFVERMENGEIDVVIGTQIVAKGYHFPRLTLVGVVDADLGLNGGDLRAGERTYQLMYQVAGRAGREGLPGRVMLQTASPTVPVMQALARHDRDGFLEAELKMREEFDFPPYGRLAALIVSGQDEGLVDRVAQAIGRAAPHGKGLTVLGPAPAPLALLRGRYRRRLLLKTSREVSVQKVLADWLGKVQIPNPIRLQVDVDPYSFL</sequence>
<evidence type="ECO:0000313" key="15">
    <source>
        <dbReference type="EMBL" id="RVU36666.1"/>
    </source>
</evidence>
<comment type="cofactor">
    <cofactor evidence="12">
        <name>Zn(2+)</name>
        <dbReference type="ChEBI" id="CHEBI:29105"/>
    </cofactor>
    <text evidence="12">Binds 2 zinc ions per subunit.</text>
</comment>
<proteinExistence type="inferred from homology"/>
<dbReference type="InterPro" id="IPR011545">
    <property type="entry name" value="DEAD/DEAH_box_helicase_dom"/>
</dbReference>
<evidence type="ECO:0000256" key="2">
    <source>
        <dbReference type="ARBA" id="ARBA00022705"/>
    </source>
</evidence>
<protein>
    <recommendedName>
        <fullName evidence="12">Replication restart protein PriA</fullName>
    </recommendedName>
    <alternativeName>
        <fullName evidence="12">ATP-dependent DNA helicase PriA</fullName>
        <ecNumber evidence="12">5.6.2.4</ecNumber>
    </alternativeName>
    <alternativeName>
        <fullName evidence="12">DNA 3'-5' helicase PriA</fullName>
    </alternativeName>
</protein>
<dbReference type="InterPro" id="IPR040498">
    <property type="entry name" value="PriA_CRR"/>
</dbReference>
<evidence type="ECO:0000256" key="4">
    <source>
        <dbReference type="ARBA" id="ARBA00022741"/>
    </source>
</evidence>
<dbReference type="AlphaFoldDB" id="A0A3S2VMV6"/>
<dbReference type="Pfam" id="PF00270">
    <property type="entry name" value="DEAD"/>
    <property type="match status" value="1"/>
</dbReference>
<evidence type="ECO:0000256" key="6">
    <source>
        <dbReference type="ARBA" id="ARBA00022806"/>
    </source>
</evidence>
<evidence type="ECO:0000256" key="9">
    <source>
        <dbReference type="ARBA" id="ARBA00023125"/>
    </source>
</evidence>
<keyword evidence="3 12" id="KW-0479">Metal-binding</keyword>
<evidence type="ECO:0000256" key="1">
    <source>
        <dbReference type="ARBA" id="ARBA00022515"/>
    </source>
</evidence>
<dbReference type="SMART" id="SM00490">
    <property type="entry name" value="HELICc"/>
    <property type="match status" value="1"/>
</dbReference>
<dbReference type="Gene3D" id="3.40.50.300">
    <property type="entry name" value="P-loop containing nucleotide triphosphate hydrolases"/>
    <property type="match status" value="2"/>
</dbReference>
<feature type="binding site" evidence="12">
    <location>
        <position position="466"/>
    </location>
    <ligand>
        <name>Zn(2+)</name>
        <dbReference type="ChEBI" id="CHEBI:29105"/>
        <label>2</label>
    </ligand>
</feature>
<evidence type="ECO:0000256" key="10">
    <source>
        <dbReference type="ARBA" id="ARBA00023235"/>
    </source>
</evidence>
<dbReference type="RefSeq" id="WP_127766142.1">
    <property type="nucleotide sequence ID" value="NZ_SADE01000002.1"/>
</dbReference>
<dbReference type="InterPro" id="IPR041236">
    <property type="entry name" value="PriA_C"/>
</dbReference>
<comment type="subunit">
    <text evidence="12">Component of the replication restart primosome.</text>
</comment>
<dbReference type="Pfam" id="PF17764">
    <property type="entry name" value="PriA_3primeBD"/>
    <property type="match status" value="1"/>
</dbReference>
<accession>A0A3S2VMV6</accession>
<dbReference type="InterPro" id="IPR014001">
    <property type="entry name" value="Helicase_ATP-bd"/>
</dbReference>
<dbReference type="InterPro" id="IPR001650">
    <property type="entry name" value="Helicase_C-like"/>
</dbReference>
<feature type="binding site" evidence="12">
    <location>
        <position position="457"/>
    </location>
    <ligand>
        <name>Zn(2+)</name>
        <dbReference type="ChEBI" id="CHEBI:29105"/>
        <label>1</label>
    </ligand>
</feature>
<dbReference type="GO" id="GO:0005524">
    <property type="term" value="F:ATP binding"/>
    <property type="evidence" value="ECO:0007669"/>
    <property type="project" value="UniProtKB-UniRule"/>
</dbReference>
<feature type="compositionally biased region" description="Low complexity" evidence="13">
    <location>
        <begin position="1"/>
        <end position="17"/>
    </location>
</feature>
<dbReference type="GO" id="GO:0006310">
    <property type="term" value="P:DNA recombination"/>
    <property type="evidence" value="ECO:0007669"/>
    <property type="project" value="InterPro"/>
</dbReference>
<feature type="domain" description="Helicase ATP-binding" evidence="14">
    <location>
        <begin position="230"/>
        <end position="396"/>
    </location>
</feature>
<dbReference type="PROSITE" id="PS51192">
    <property type="entry name" value="HELICASE_ATP_BIND_1"/>
    <property type="match status" value="1"/>
</dbReference>
<feature type="binding site" evidence="12">
    <location>
        <position position="460"/>
    </location>
    <ligand>
        <name>Zn(2+)</name>
        <dbReference type="ChEBI" id="CHEBI:29105"/>
        <label>1</label>
    </ligand>
</feature>
<dbReference type="PANTHER" id="PTHR30580">
    <property type="entry name" value="PRIMOSOMAL PROTEIN N"/>
    <property type="match status" value="1"/>
</dbReference>
<dbReference type="Proteomes" id="UP000287447">
    <property type="component" value="Unassembled WGS sequence"/>
</dbReference>
<dbReference type="SMART" id="SM00487">
    <property type="entry name" value="DEXDc"/>
    <property type="match status" value="1"/>
</dbReference>
<keyword evidence="9 12" id="KW-0238">DNA-binding</keyword>
<evidence type="ECO:0000256" key="11">
    <source>
        <dbReference type="ARBA" id="ARBA00048988"/>
    </source>
</evidence>
<evidence type="ECO:0000256" key="5">
    <source>
        <dbReference type="ARBA" id="ARBA00022801"/>
    </source>
</evidence>
<feature type="binding site" evidence="12">
    <location>
        <position position="497"/>
    </location>
    <ligand>
        <name>Zn(2+)</name>
        <dbReference type="ChEBI" id="CHEBI:29105"/>
        <label>1</label>
    </ligand>
</feature>
<reference evidence="16" key="1">
    <citation type="submission" date="2019-01" db="EMBL/GenBank/DDBJ databases">
        <title>Gri0909 isolated from a small marine red alga.</title>
        <authorList>
            <person name="Kim J."/>
            <person name="Jeong S.E."/>
            <person name="Jeon C.O."/>
        </authorList>
    </citation>
    <scope>NUCLEOTIDE SEQUENCE [LARGE SCALE GENOMIC DNA]</scope>
    <source>
        <strain evidence="16">Gri0909</strain>
    </source>
</reference>
<keyword evidence="4 12" id="KW-0547">Nucleotide-binding</keyword>
<keyword evidence="2 12" id="KW-0235">DNA replication</keyword>
<feature type="binding site" evidence="12">
    <location>
        <position position="500"/>
    </location>
    <ligand>
        <name>Zn(2+)</name>
        <dbReference type="ChEBI" id="CHEBI:29105"/>
        <label>1</label>
    </ligand>
</feature>
<keyword evidence="5 12" id="KW-0378">Hydrolase</keyword>
<feature type="binding site" evidence="12">
    <location>
        <position position="487"/>
    </location>
    <ligand>
        <name>Zn(2+)</name>
        <dbReference type="ChEBI" id="CHEBI:29105"/>
        <label>2</label>
    </ligand>
</feature>
<evidence type="ECO:0000256" key="3">
    <source>
        <dbReference type="ARBA" id="ARBA00022723"/>
    </source>
</evidence>
<comment type="similarity">
    <text evidence="12">Belongs to the helicase family. PriA subfamily.</text>
</comment>
<comment type="function">
    <text evidence="12">Initiates the restart of stalled replication forks, which reloads the replicative helicase on sites other than the origin of replication. Recognizes and binds to abandoned replication forks and remodels them to uncover a helicase loading site. Promotes assembly of the primosome at these replication forks.</text>
</comment>
<dbReference type="Pfam" id="PF18074">
    <property type="entry name" value="PriA_C"/>
    <property type="match status" value="1"/>
</dbReference>
<dbReference type="GO" id="GO:0006302">
    <property type="term" value="P:double-strand break repair"/>
    <property type="evidence" value="ECO:0007669"/>
    <property type="project" value="InterPro"/>
</dbReference>
<dbReference type="GO" id="GO:1990077">
    <property type="term" value="C:primosome complex"/>
    <property type="evidence" value="ECO:0007669"/>
    <property type="project" value="UniProtKB-UniRule"/>
</dbReference>
<name>A0A3S2VMV6_9PROT</name>
<dbReference type="GO" id="GO:0003677">
    <property type="term" value="F:DNA binding"/>
    <property type="evidence" value="ECO:0007669"/>
    <property type="project" value="UniProtKB-UniRule"/>
</dbReference>
<keyword evidence="7 12" id="KW-0862">Zinc</keyword>
<keyword evidence="16" id="KW-1185">Reference proteome</keyword>
<organism evidence="15 16">
    <name type="scientific">Hwanghaeella grinnelliae</name>
    <dbReference type="NCBI Taxonomy" id="2500179"/>
    <lineage>
        <taxon>Bacteria</taxon>
        <taxon>Pseudomonadati</taxon>
        <taxon>Pseudomonadota</taxon>
        <taxon>Alphaproteobacteria</taxon>
        <taxon>Rhodospirillales</taxon>
        <taxon>Rhodospirillaceae</taxon>
        <taxon>Hwanghaeella</taxon>
    </lineage>
</organism>
<dbReference type="HAMAP" id="MF_00983">
    <property type="entry name" value="PriA"/>
    <property type="match status" value="1"/>
</dbReference>
<dbReference type="InterPro" id="IPR027417">
    <property type="entry name" value="P-loop_NTPase"/>
</dbReference>
<dbReference type="EC" id="5.6.2.4" evidence="12"/>
<evidence type="ECO:0000256" key="13">
    <source>
        <dbReference type="SAM" id="MobiDB-lite"/>
    </source>
</evidence>
<dbReference type="GO" id="GO:0006269">
    <property type="term" value="P:DNA replication, synthesis of primer"/>
    <property type="evidence" value="ECO:0007669"/>
    <property type="project" value="UniProtKB-KW"/>
</dbReference>
<evidence type="ECO:0000256" key="7">
    <source>
        <dbReference type="ARBA" id="ARBA00022833"/>
    </source>
</evidence>
<dbReference type="GO" id="GO:0016887">
    <property type="term" value="F:ATP hydrolysis activity"/>
    <property type="evidence" value="ECO:0007669"/>
    <property type="project" value="RHEA"/>
</dbReference>
<keyword evidence="8 12" id="KW-0067">ATP-binding</keyword>
<dbReference type="CDD" id="cd17929">
    <property type="entry name" value="DEXHc_priA"/>
    <property type="match status" value="1"/>
</dbReference>
<dbReference type="Gene3D" id="3.40.1440.60">
    <property type="entry name" value="PriA, 3(prime) DNA-binding domain"/>
    <property type="match status" value="1"/>
</dbReference>
<keyword evidence="1 12" id="KW-0639">Primosome</keyword>
<comment type="catalytic activity">
    <reaction evidence="12">
        <text>Couples ATP hydrolysis with the unwinding of duplex DNA by translocating in the 3'-5' direction.</text>
        <dbReference type="EC" id="5.6.2.4"/>
    </reaction>
</comment>